<name>A0A6C0EKG2_9ZZZZ</name>
<feature type="region of interest" description="Disordered" evidence="1">
    <location>
        <begin position="23"/>
        <end position="45"/>
    </location>
</feature>
<dbReference type="EMBL" id="MN738872">
    <property type="protein sequence ID" value="QHT29222.1"/>
    <property type="molecule type" value="Genomic_DNA"/>
</dbReference>
<evidence type="ECO:0008006" key="3">
    <source>
        <dbReference type="Google" id="ProtNLM"/>
    </source>
</evidence>
<reference evidence="2" key="1">
    <citation type="journal article" date="2020" name="Nature">
        <title>Giant virus diversity and host interactions through global metagenomics.</title>
        <authorList>
            <person name="Schulz F."/>
            <person name="Roux S."/>
            <person name="Paez-Espino D."/>
            <person name="Jungbluth S."/>
            <person name="Walsh D.A."/>
            <person name="Denef V.J."/>
            <person name="McMahon K.D."/>
            <person name="Konstantinidis K.T."/>
            <person name="Eloe-Fadrosh E.A."/>
            <person name="Kyrpides N.C."/>
            <person name="Woyke T."/>
        </authorList>
    </citation>
    <scope>NUCLEOTIDE SEQUENCE</scope>
    <source>
        <strain evidence="2">GVMAG-M-3300001351-8</strain>
    </source>
</reference>
<evidence type="ECO:0000313" key="2">
    <source>
        <dbReference type="EMBL" id="QHT29222.1"/>
    </source>
</evidence>
<accession>A0A6C0EKG2</accession>
<sequence>MIVYLIGLLNMYLFMNGCSRAEGPAGAAGPAGPAGPTGPAGADGA</sequence>
<evidence type="ECO:0000256" key="1">
    <source>
        <dbReference type="SAM" id="MobiDB-lite"/>
    </source>
</evidence>
<proteinExistence type="predicted"/>
<organism evidence="2">
    <name type="scientific">viral metagenome</name>
    <dbReference type="NCBI Taxonomy" id="1070528"/>
    <lineage>
        <taxon>unclassified sequences</taxon>
        <taxon>metagenomes</taxon>
        <taxon>organismal metagenomes</taxon>
    </lineage>
</organism>
<dbReference type="AlphaFoldDB" id="A0A6C0EKG2"/>
<protein>
    <recommendedName>
        <fullName evidence="3">Collagen-like protein</fullName>
    </recommendedName>
</protein>